<dbReference type="Proteomes" id="UP000249557">
    <property type="component" value="Unassembled WGS sequence"/>
</dbReference>
<sequence>MTTNAGQTSYPSTDALIRAALEHVQAVFKGNGIKKDSIRVVSHDIRQLSMNAGTYLELKPSASERTAPGKIVAGALVGSKDEATQHINQAMISAANDAAQKARIADVLLKRPDQGFGLSGQPIALDFLKREYTWHEGCTNCRGSGHSACVKCHGQKVESCIKCTGRGMMACPICMSTGLVQGVKCHRCHGQRYVPCDVCHRSGYMQCRTCHATGSMKCTSCGGVGWKSHIFTMQAQAVPYFEYERKSIPQGAADMIETGALRMAEEKRVYIRGRMADDRENVLGANYEVQFPYGQIIFQIGKQEVKANLFGYKAELGAFPAVLDKVLTAPVEELEQAARDVGSVADKIRKATRYRAIAQAYLNAPRIGPVKTMKLLLRTYDIGLTSTMAEKIAMLAENTMARITIKPRLHGLALGAGITAAMNAAYYLLPVRSAIAGYLPDPKFDFLLDLPLPVIGGMITGLCIQMAARNAIQNALGHLMKSKQPSKNGKPQSTLVPMPRAGQLGLYGYAIAVFLVPAVIEIAAQMQNAPHWYGALRTIIFG</sequence>
<dbReference type="PANTHER" id="PTHR15852:SF54">
    <property type="entry name" value="PROTEIN SSUH2 HOMOLOG"/>
    <property type="match status" value="1"/>
</dbReference>
<dbReference type="InterPro" id="IPR036280">
    <property type="entry name" value="Multihaem_cyt_sf"/>
</dbReference>
<comment type="caution">
    <text evidence="2">The sequence shown here is derived from an EMBL/GenBank/DDBJ whole genome shotgun (WGS) entry which is preliminary data.</text>
</comment>
<dbReference type="PANTHER" id="PTHR15852">
    <property type="entry name" value="PLASTID TRANSCRIPTIONALLY ACTIVE PROTEIN"/>
    <property type="match status" value="1"/>
</dbReference>
<evidence type="ECO:0000313" key="3">
    <source>
        <dbReference type="Proteomes" id="UP000249557"/>
    </source>
</evidence>
<dbReference type="SUPFAM" id="SSF48695">
    <property type="entry name" value="Multiheme cytochromes"/>
    <property type="match status" value="1"/>
</dbReference>
<reference evidence="2 3" key="1">
    <citation type="submission" date="2017-08" db="EMBL/GenBank/DDBJ databases">
        <title>Infants hospitalized years apart are colonized by the same room-sourced microbial strains.</title>
        <authorList>
            <person name="Brooks B."/>
            <person name="Olm M.R."/>
            <person name="Firek B.A."/>
            <person name="Baker R."/>
            <person name="Thomas B.C."/>
            <person name="Morowitz M.J."/>
            <person name="Banfield J.F."/>
        </authorList>
    </citation>
    <scope>NUCLEOTIDE SEQUENCE [LARGE SCALE GENOMIC DNA]</scope>
    <source>
        <strain evidence="2">S2_018_000_R2_104</strain>
    </source>
</reference>
<protein>
    <recommendedName>
        <fullName evidence="4">CR-type domain-containing protein</fullName>
    </recommendedName>
</protein>
<keyword evidence="1" id="KW-0812">Transmembrane</keyword>
<evidence type="ECO:0008006" key="4">
    <source>
        <dbReference type="Google" id="ProtNLM"/>
    </source>
</evidence>
<keyword evidence="1" id="KW-1133">Transmembrane helix</keyword>
<accession>A0A2W5A3I3</accession>
<evidence type="ECO:0000256" key="1">
    <source>
        <dbReference type="SAM" id="Phobius"/>
    </source>
</evidence>
<dbReference type="EMBL" id="QFNK01000041">
    <property type="protein sequence ID" value="PZO87792.1"/>
    <property type="molecule type" value="Genomic_DNA"/>
</dbReference>
<keyword evidence="1" id="KW-0472">Membrane</keyword>
<organism evidence="2 3">
    <name type="scientific">Micavibrio aeruginosavorus</name>
    <dbReference type="NCBI Taxonomy" id="349221"/>
    <lineage>
        <taxon>Bacteria</taxon>
        <taxon>Pseudomonadati</taxon>
        <taxon>Bdellovibrionota</taxon>
        <taxon>Bdellovibrionia</taxon>
        <taxon>Bdellovibrionales</taxon>
        <taxon>Pseudobdellovibrionaceae</taxon>
        <taxon>Micavibrio</taxon>
    </lineage>
</organism>
<dbReference type="AlphaFoldDB" id="A0A2W5A3I3"/>
<gene>
    <name evidence="2" type="ORF">DI626_03215</name>
</gene>
<evidence type="ECO:0000313" key="2">
    <source>
        <dbReference type="EMBL" id="PZO87792.1"/>
    </source>
</evidence>
<feature type="transmembrane region" description="Helical" evidence="1">
    <location>
        <begin position="409"/>
        <end position="429"/>
    </location>
</feature>
<proteinExistence type="predicted"/>
<feature type="transmembrane region" description="Helical" evidence="1">
    <location>
        <begin position="450"/>
        <end position="468"/>
    </location>
</feature>
<name>A0A2W5A3I3_9BACT</name>
<feature type="transmembrane region" description="Helical" evidence="1">
    <location>
        <begin position="506"/>
        <end position="524"/>
    </location>
</feature>